<reference evidence="9" key="1">
    <citation type="submission" date="2025-08" db="UniProtKB">
        <authorList>
            <consortium name="RefSeq"/>
        </authorList>
    </citation>
    <scope>IDENTIFICATION</scope>
</reference>
<dbReference type="GeneID" id="106815246"/>
<sequence length="434" mass="46116">MADEAAASYSAPDATTSTVGGATAELEFSTSESYMLTAPSSDVPVSGDAGATLRLDEEVARGSEAGERRADTKRRSDRRRRPPKSRGCHQVARKAASRRPADGATGTSTPRVVISKTPNAADADSGATCGEQFGTAARQPGGRASRDTAAAPPTLGFACGTCEKVFGDAAGLRRHGYVHESSGLTCATCGKTLKNELTLRKHARTHAAARHVCATCGKAFRSPASLRAHATRHLPEGSPHKCVVCGRDCRTSDYLRAHLRDAHGPPAKRHQCVTCGKFYKYGKTLEVHAATQHGVGAGVDAMPACDVCGKRFAHRSVLAVHAAKHDERRPHACAECAAAFKTAVALASHARVVHSAARDHACRECGKAFKTRTYLSAHVASVHAGGVADAWRCRRCPKAFKCKRSLAAHEVRHGDAPRHYCAYCARGFMSCRRT</sequence>
<organism evidence="8 9">
    <name type="scientific">Priapulus caudatus</name>
    <name type="common">Priapulid worm</name>
    <dbReference type="NCBI Taxonomy" id="37621"/>
    <lineage>
        <taxon>Eukaryota</taxon>
        <taxon>Metazoa</taxon>
        <taxon>Ecdysozoa</taxon>
        <taxon>Scalidophora</taxon>
        <taxon>Priapulida</taxon>
        <taxon>Priapulimorpha</taxon>
        <taxon>Priapulimorphida</taxon>
        <taxon>Priapulidae</taxon>
        <taxon>Priapulus</taxon>
    </lineage>
</organism>
<evidence type="ECO:0000256" key="2">
    <source>
        <dbReference type="ARBA" id="ARBA00022737"/>
    </source>
</evidence>
<protein>
    <submittedName>
        <fullName evidence="9">Zinc finger protein 771-like</fullName>
    </submittedName>
</protein>
<feature type="domain" description="C2H2-type" evidence="7">
    <location>
        <begin position="157"/>
        <end position="184"/>
    </location>
</feature>
<keyword evidence="2" id="KW-0677">Repeat</keyword>
<feature type="compositionally biased region" description="Basic and acidic residues" evidence="6">
    <location>
        <begin position="54"/>
        <end position="74"/>
    </location>
</feature>
<dbReference type="InterPro" id="IPR013087">
    <property type="entry name" value="Znf_C2H2_type"/>
</dbReference>
<dbReference type="PANTHER" id="PTHR24379">
    <property type="entry name" value="KRAB AND ZINC FINGER DOMAIN-CONTAINING"/>
    <property type="match status" value="1"/>
</dbReference>
<feature type="domain" description="C2H2-type" evidence="7">
    <location>
        <begin position="211"/>
        <end position="238"/>
    </location>
</feature>
<dbReference type="PROSITE" id="PS50157">
    <property type="entry name" value="ZINC_FINGER_C2H2_2"/>
    <property type="match status" value="8"/>
</dbReference>
<evidence type="ECO:0000256" key="5">
    <source>
        <dbReference type="PROSITE-ProRule" id="PRU00042"/>
    </source>
</evidence>
<evidence type="ECO:0000256" key="4">
    <source>
        <dbReference type="ARBA" id="ARBA00022833"/>
    </source>
</evidence>
<dbReference type="Gene3D" id="3.30.160.60">
    <property type="entry name" value="Classic Zinc Finger"/>
    <property type="match status" value="4"/>
</dbReference>
<keyword evidence="3 5" id="KW-0863">Zinc-finger</keyword>
<feature type="domain" description="C2H2-type" evidence="7">
    <location>
        <begin position="360"/>
        <end position="388"/>
    </location>
</feature>
<keyword evidence="8" id="KW-1185">Reference proteome</keyword>
<feature type="compositionally biased region" description="Basic residues" evidence="6">
    <location>
        <begin position="75"/>
        <end position="97"/>
    </location>
</feature>
<feature type="domain" description="C2H2-type" evidence="7">
    <location>
        <begin position="331"/>
        <end position="359"/>
    </location>
</feature>
<feature type="domain" description="C2H2-type" evidence="7">
    <location>
        <begin position="303"/>
        <end position="330"/>
    </location>
</feature>
<feature type="domain" description="C2H2-type" evidence="7">
    <location>
        <begin position="391"/>
        <end position="413"/>
    </location>
</feature>
<name>A0ABM1ESJ5_PRICU</name>
<keyword evidence="4" id="KW-0862">Zinc</keyword>
<dbReference type="RefSeq" id="XP_014675166.1">
    <property type="nucleotide sequence ID" value="XM_014819680.1"/>
</dbReference>
<evidence type="ECO:0000259" key="7">
    <source>
        <dbReference type="PROSITE" id="PS50157"/>
    </source>
</evidence>
<feature type="region of interest" description="Disordered" evidence="6">
    <location>
        <begin position="33"/>
        <end position="149"/>
    </location>
</feature>
<evidence type="ECO:0000256" key="6">
    <source>
        <dbReference type="SAM" id="MobiDB-lite"/>
    </source>
</evidence>
<feature type="domain" description="C2H2-type" evidence="7">
    <location>
        <begin position="240"/>
        <end position="263"/>
    </location>
</feature>
<dbReference type="SMART" id="SM00355">
    <property type="entry name" value="ZnF_C2H2"/>
    <property type="match status" value="9"/>
</dbReference>
<dbReference type="PROSITE" id="PS00028">
    <property type="entry name" value="ZINC_FINGER_C2H2_1"/>
    <property type="match status" value="8"/>
</dbReference>
<gene>
    <name evidence="9" type="primary">LOC106815246</name>
</gene>
<evidence type="ECO:0000313" key="9">
    <source>
        <dbReference type="RefSeq" id="XP_014675166.1"/>
    </source>
</evidence>
<feature type="domain" description="C2H2-type" evidence="7">
    <location>
        <begin position="184"/>
        <end position="211"/>
    </location>
</feature>
<dbReference type="InterPro" id="IPR036236">
    <property type="entry name" value="Znf_C2H2_sf"/>
</dbReference>
<evidence type="ECO:0000256" key="3">
    <source>
        <dbReference type="ARBA" id="ARBA00022771"/>
    </source>
</evidence>
<evidence type="ECO:0000313" key="8">
    <source>
        <dbReference type="Proteomes" id="UP000695022"/>
    </source>
</evidence>
<dbReference type="SUPFAM" id="SSF57667">
    <property type="entry name" value="beta-beta-alpha zinc fingers"/>
    <property type="match status" value="5"/>
</dbReference>
<accession>A0ABM1ESJ5</accession>
<keyword evidence="1" id="KW-0479">Metal-binding</keyword>
<dbReference type="Pfam" id="PF00096">
    <property type="entry name" value="zf-C2H2"/>
    <property type="match status" value="5"/>
</dbReference>
<dbReference type="Proteomes" id="UP000695022">
    <property type="component" value="Unplaced"/>
</dbReference>
<feature type="region of interest" description="Disordered" evidence="6">
    <location>
        <begin position="1"/>
        <end position="20"/>
    </location>
</feature>
<proteinExistence type="predicted"/>
<dbReference type="PANTHER" id="PTHR24379:SF127">
    <property type="entry name" value="BLOODY FINGERS-RELATED"/>
    <property type="match status" value="1"/>
</dbReference>
<evidence type="ECO:0000256" key="1">
    <source>
        <dbReference type="ARBA" id="ARBA00022723"/>
    </source>
</evidence>